<dbReference type="EMBL" id="JZXC01000001">
    <property type="protein sequence ID" value="KKA10009.1"/>
    <property type="molecule type" value="Genomic_DNA"/>
</dbReference>
<dbReference type="GO" id="GO:0016491">
    <property type="term" value="F:oxidoreductase activity"/>
    <property type="evidence" value="ECO:0007669"/>
    <property type="project" value="UniProtKB-KW"/>
</dbReference>
<dbReference type="Gene3D" id="3.40.50.720">
    <property type="entry name" value="NAD(P)-binding Rossmann-like Domain"/>
    <property type="match status" value="1"/>
</dbReference>
<comment type="similarity">
    <text evidence="1">Belongs to the short-chain dehydrogenases/reductases (SDR) family.</text>
</comment>
<evidence type="ECO:0000313" key="3">
    <source>
        <dbReference type="EMBL" id="KKA10009.1"/>
    </source>
</evidence>
<dbReference type="PRINTS" id="PR00081">
    <property type="entry name" value="GDHRDH"/>
</dbReference>
<comment type="caution">
    <text evidence="3">The sequence shown here is derived from an EMBL/GenBank/DDBJ whole genome shotgun (WGS) entry which is preliminary data.</text>
</comment>
<keyword evidence="2" id="KW-0560">Oxidoreductase</keyword>
<proteinExistence type="inferred from homology"/>
<evidence type="ECO:0000256" key="2">
    <source>
        <dbReference type="ARBA" id="ARBA00023002"/>
    </source>
</evidence>
<accession>A0A0F4XVQ6</accession>
<dbReference type="OrthoDB" id="8959163at2"/>
<dbReference type="Pfam" id="PF13561">
    <property type="entry name" value="adh_short_C2"/>
    <property type="match status" value="1"/>
</dbReference>
<dbReference type="InterPro" id="IPR002347">
    <property type="entry name" value="SDR_fam"/>
</dbReference>
<evidence type="ECO:0000313" key="4">
    <source>
        <dbReference type="Proteomes" id="UP000033662"/>
    </source>
</evidence>
<reference evidence="3 4" key="1">
    <citation type="submission" date="2015-03" db="EMBL/GenBank/DDBJ databases">
        <title>Pseudomonas fluorescens 1855-344 Genome sequencing and assembly.</title>
        <authorList>
            <person name="Eng W.W.H."/>
            <person name="Gan H.M."/>
            <person name="Savka M.A."/>
        </authorList>
    </citation>
    <scope>NUCLEOTIDE SEQUENCE [LARGE SCALE GENOMIC DNA]</scope>
    <source>
        <strain evidence="3 4">1855-344</strain>
    </source>
</reference>
<dbReference type="FunFam" id="3.40.50.720:FF:000084">
    <property type="entry name" value="Short-chain dehydrogenase reductase"/>
    <property type="match status" value="1"/>
</dbReference>
<name>A0A0F4XVQ6_9PSED</name>
<dbReference type="InterPro" id="IPR036291">
    <property type="entry name" value="NAD(P)-bd_dom_sf"/>
</dbReference>
<organism evidence="3 4">
    <name type="scientific">Pseudomonas kilonensis</name>
    <dbReference type="NCBI Taxonomy" id="132476"/>
    <lineage>
        <taxon>Bacteria</taxon>
        <taxon>Pseudomonadati</taxon>
        <taxon>Pseudomonadota</taxon>
        <taxon>Gammaproteobacteria</taxon>
        <taxon>Pseudomonadales</taxon>
        <taxon>Pseudomonadaceae</taxon>
        <taxon>Pseudomonas</taxon>
    </lineage>
</organism>
<dbReference type="PANTHER" id="PTHR43943">
    <property type="entry name" value="DEHYDROGENASE/REDUCTASE (SDR FAMILY) MEMBER 4"/>
    <property type="match status" value="1"/>
</dbReference>
<sequence length="253" mass="27005">MDLELKGKKVILTGGSRGIGRATLELFAAAGADIGFFSRNPAQVEEAAAALRDKGVKVIAQALDMSDTAAYKTWLTTTAEALGGVDIFVHNASAAGGFGSEEHWYNCFELDLMGAVRGCETLEPYLKKSTNPAVVMLGSTAATETFLAPQAFNALKAALITYAKQLGQHWAADGIRVNCVSPGPTYFEGGNWSLVETHMKPLFESIQAQQPFGRFGNPEEIARAIVFLASPISSYTSGTNLVIDGGFTKRVQF</sequence>
<evidence type="ECO:0000256" key="1">
    <source>
        <dbReference type="ARBA" id="ARBA00006484"/>
    </source>
</evidence>
<dbReference type="SUPFAM" id="SSF51735">
    <property type="entry name" value="NAD(P)-binding Rossmann-fold domains"/>
    <property type="match status" value="1"/>
</dbReference>
<gene>
    <name evidence="3" type="ORF">VP02_01310</name>
</gene>
<protein>
    <submittedName>
        <fullName evidence="3">3-ketoacyl-ACP reductase</fullName>
    </submittedName>
</protein>
<dbReference type="PANTHER" id="PTHR43943:SF17">
    <property type="entry name" value="3-PHENYLPROPIONATE-DIHYDRODIOL_CINNAMIC ACID-DIHYDRODIOL DEHYDROGENASE"/>
    <property type="match status" value="1"/>
</dbReference>
<dbReference type="Proteomes" id="UP000033662">
    <property type="component" value="Unassembled WGS sequence"/>
</dbReference>
<dbReference type="PATRIC" id="fig|132476.4.peg.290"/>
<dbReference type="AlphaFoldDB" id="A0A0F4XVQ6"/>